<organism evidence="1 2">
    <name type="scientific">Sphingobacterium nematocida</name>
    <dbReference type="NCBI Taxonomy" id="1513896"/>
    <lineage>
        <taxon>Bacteria</taxon>
        <taxon>Pseudomonadati</taxon>
        <taxon>Bacteroidota</taxon>
        <taxon>Sphingobacteriia</taxon>
        <taxon>Sphingobacteriales</taxon>
        <taxon>Sphingobacteriaceae</taxon>
        <taxon>Sphingobacterium</taxon>
    </lineage>
</organism>
<dbReference type="STRING" id="1513896.SAMN05660841_02826"/>
<keyword evidence="2" id="KW-1185">Reference proteome</keyword>
<evidence type="ECO:0000313" key="2">
    <source>
        <dbReference type="Proteomes" id="UP000190150"/>
    </source>
</evidence>
<dbReference type="Proteomes" id="UP000190150">
    <property type="component" value="Unassembled WGS sequence"/>
</dbReference>
<protein>
    <submittedName>
        <fullName evidence="1">Uncharacterized protein</fullName>
    </submittedName>
</protein>
<dbReference type="EMBL" id="FUZF01000013">
    <property type="protein sequence ID" value="SKB88288.1"/>
    <property type="molecule type" value="Genomic_DNA"/>
</dbReference>
<name>A0A1T5EWP3_9SPHI</name>
<evidence type="ECO:0000313" key="1">
    <source>
        <dbReference type="EMBL" id="SKB88288.1"/>
    </source>
</evidence>
<proteinExistence type="predicted"/>
<sequence>MLQLIMDFAVSLGTFGGEYMDSDTMGQLLNDVVEAGSKCRIDPLEPTN</sequence>
<reference evidence="2" key="1">
    <citation type="submission" date="2017-02" db="EMBL/GenBank/DDBJ databases">
        <authorList>
            <person name="Varghese N."/>
            <person name="Submissions S."/>
        </authorList>
    </citation>
    <scope>NUCLEOTIDE SEQUENCE [LARGE SCALE GENOMIC DNA]</scope>
    <source>
        <strain evidence="2">DSM 24091</strain>
    </source>
</reference>
<accession>A0A1T5EWP3</accession>
<dbReference type="RefSeq" id="WP_176141075.1">
    <property type="nucleotide sequence ID" value="NZ_FUZF01000013.1"/>
</dbReference>
<gene>
    <name evidence="1" type="ORF">SAMN05660841_02826</name>
</gene>
<dbReference type="AlphaFoldDB" id="A0A1T5EWP3"/>